<gene>
    <name evidence="1" type="ORF">SAMN05445850_5528</name>
</gene>
<dbReference type="RefSeq" id="WP_090808574.1">
    <property type="nucleotide sequence ID" value="NZ_FNKX01000002.1"/>
</dbReference>
<dbReference type="AlphaFoldDB" id="A0A1H1JS20"/>
<dbReference type="Proteomes" id="UP000199365">
    <property type="component" value="Unassembled WGS sequence"/>
</dbReference>
<evidence type="ECO:0000313" key="2">
    <source>
        <dbReference type="Proteomes" id="UP000199365"/>
    </source>
</evidence>
<sequence>MLHAEVYKFQYTRQQGLRRTYDVVLNVAHSEAGVYSYESWVHFNHELKGNGLVFPLVAGTAADAEAEARGRIEDNIEHLAGVSE</sequence>
<reference evidence="2" key="1">
    <citation type="submission" date="2016-10" db="EMBL/GenBank/DDBJ databases">
        <authorList>
            <person name="Varghese N."/>
            <person name="Submissions S."/>
        </authorList>
    </citation>
    <scope>NUCLEOTIDE SEQUENCE [LARGE SCALE GENOMIC DNA]</scope>
    <source>
        <strain evidence="2">DUS833</strain>
    </source>
</reference>
<proteinExistence type="predicted"/>
<accession>A0A1H1JS20</accession>
<name>A0A1H1JS20_9BURK</name>
<keyword evidence="2" id="KW-1185">Reference proteome</keyword>
<protein>
    <submittedName>
        <fullName evidence="1">Uncharacterized protein</fullName>
    </submittedName>
</protein>
<organism evidence="1 2">
    <name type="scientific">Paraburkholderia tuberum</name>
    <dbReference type="NCBI Taxonomy" id="157910"/>
    <lineage>
        <taxon>Bacteria</taxon>
        <taxon>Pseudomonadati</taxon>
        <taxon>Pseudomonadota</taxon>
        <taxon>Betaproteobacteria</taxon>
        <taxon>Burkholderiales</taxon>
        <taxon>Burkholderiaceae</taxon>
        <taxon>Paraburkholderia</taxon>
    </lineage>
</organism>
<evidence type="ECO:0000313" key="1">
    <source>
        <dbReference type="EMBL" id="SDR52712.1"/>
    </source>
</evidence>
<dbReference type="EMBL" id="FNKX01000002">
    <property type="protein sequence ID" value="SDR52712.1"/>
    <property type="molecule type" value="Genomic_DNA"/>
</dbReference>